<organism evidence="1 2">
    <name type="scientific">Lecanosticta acicola</name>
    <dbReference type="NCBI Taxonomy" id="111012"/>
    <lineage>
        <taxon>Eukaryota</taxon>
        <taxon>Fungi</taxon>
        <taxon>Dikarya</taxon>
        <taxon>Ascomycota</taxon>
        <taxon>Pezizomycotina</taxon>
        <taxon>Dothideomycetes</taxon>
        <taxon>Dothideomycetidae</taxon>
        <taxon>Mycosphaerellales</taxon>
        <taxon>Mycosphaerellaceae</taxon>
        <taxon>Lecanosticta</taxon>
    </lineage>
</organism>
<protein>
    <submittedName>
        <fullName evidence="1">Uncharacterized protein</fullName>
    </submittedName>
</protein>
<evidence type="ECO:0000313" key="2">
    <source>
        <dbReference type="Proteomes" id="UP001296104"/>
    </source>
</evidence>
<dbReference type="EMBL" id="CAVMBE010000048">
    <property type="protein sequence ID" value="CAK4031398.1"/>
    <property type="molecule type" value="Genomic_DNA"/>
</dbReference>
<proteinExistence type="predicted"/>
<dbReference type="Proteomes" id="UP001296104">
    <property type="component" value="Unassembled WGS sequence"/>
</dbReference>
<name>A0AAI8Z2U1_9PEZI</name>
<accession>A0AAI8Z2U1</accession>
<gene>
    <name evidence="1" type="ORF">LECACI_7A006556</name>
</gene>
<comment type="caution">
    <text evidence="1">The sequence shown here is derived from an EMBL/GenBank/DDBJ whole genome shotgun (WGS) entry which is preliminary data.</text>
</comment>
<dbReference type="AlphaFoldDB" id="A0AAI8Z2U1"/>
<keyword evidence="2" id="KW-1185">Reference proteome</keyword>
<sequence length="224" mass="24162">MNSTGPTVLKASNAEELMQHVLNHHAPPSTLIVCSSKAAFLEALQKSHQFAGPEDAGQAQSAPSSGTGQFLERPTLRLLSTSRTLKLAFCPDITHLRAYLATYSSTISKRLAESKGDTALRLPGATPILAILNPVELHRPTSAFSAQGLNRTLSVAVEAAHSTGSKLILCETPTSDRDPWDEELSILNVTTKRLGEMSVGRTVKAKTVAQRWCTFDRVSSHEAF</sequence>
<evidence type="ECO:0000313" key="1">
    <source>
        <dbReference type="EMBL" id="CAK4031398.1"/>
    </source>
</evidence>
<reference evidence="1" key="1">
    <citation type="submission" date="2023-11" db="EMBL/GenBank/DDBJ databases">
        <authorList>
            <person name="Alioto T."/>
            <person name="Alioto T."/>
            <person name="Gomez Garrido J."/>
        </authorList>
    </citation>
    <scope>NUCLEOTIDE SEQUENCE</scope>
</reference>